<evidence type="ECO:0000259" key="1">
    <source>
        <dbReference type="Pfam" id="PF08818"/>
    </source>
</evidence>
<evidence type="ECO:0000313" key="2">
    <source>
        <dbReference type="EMBL" id="MFD2647604.1"/>
    </source>
</evidence>
<dbReference type="EMBL" id="JBHUNP010000001">
    <property type="protein sequence ID" value="MFD2647604.1"/>
    <property type="molecule type" value="Genomic_DNA"/>
</dbReference>
<keyword evidence="3" id="KW-1185">Reference proteome</keyword>
<gene>
    <name evidence="2" type="ORF">ACFSX5_07360</name>
</gene>
<dbReference type="RefSeq" id="WP_386832626.1">
    <property type="nucleotide sequence ID" value="NZ_JBHUNP010000001.1"/>
</dbReference>
<name>A0ABW5QJS0_9HYPH</name>
<dbReference type="SUPFAM" id="SSF159888">
    <property type="entry name" value="YdhG-like"/>
    <property type="match status" value="1"/>
</dbReference>
<reference evidence="3" key="1">
    <citation type="journal article" date="2019" name="Int. J. Syst. Evol. Microbiol.">
        <title>The Global Catalogue of Microorganisms (GCM) 10K type strain sequencing project: providing services to taxonomists for standard genome sequencing and annotation.</title>
        <authorList>
            <consortium name="The Broad Institute Genomics Platform"/>
            <consortium name="The Broad Institute Genome Sequencing Center for Infectious Disease"/>
            <person name="Wu L."/>
            <person name="Ma J."/>
        </authorList>
    </citation>
    <scope>NUCLEOTIDE SEQUENCE [LARGE SCALE GENOMIC DNA]</scope>
    <source>
        <strain evidence="3">CCM 7427</strain>
    </source>
</reference>
<dbReference type="Proteomes" id="UP001597521">
    <property type="component" value="Unassembled WGS sequence"/>
</dbReference>
<sequence length="128" mass="13634">MPAVSAVVDINSSPEFEALLAPRPPAIAALTRRLVSLIAAYPGLEARVMPGWGSVNFRHSRAGHVCGVFPSADGVALYFEHGRLLHDPDGLLEGKDLKRGRMLRLRPDAEVPVGPIGAFLAEAIALFA</sequence>
<feature type="domain" description="YdhG-like" evidence="1">
    <location>
        <begin position="31"/>
        <end position="124"/>
    </location>
</feature>
<dbReference type="InterPro" id="IPR014922">
    <property type="entry name" value="YdhG-like"/>
</dbReference>
<accession>A0ABW5QJS0</accession>
<proteinExistence type="predicted"/>
<organism evidence="2 3">
    <name type="scientific">Devosia albogilva</name>
    <dbReference type="NCBI Taxonomy" id="429726"/>
    <lineage>
        <taxon>Bacteria</taxon>
        <taxon>Pseudomonadati</taxon>
        <taxon>Pseudomonadota</taxon>
        <taxon>Alphaproteobacteria</taxon>
        <taxon>Hyphomicrobiales</taxon>
        <taxon>Devosiaceae</taxon>
        <taxon>Devosia</taxon>
    </lineage>
</organism>
<protein>
    <submittedName>
        <fullName evidence="2">DUF1801 domain-containing protein</fullName>
    </submittedName>
</protein>
<dbReference type="Pfam" id="PF08818">
    <property type="entry name" value="DUF1801"/>
    <property type="match status" value="1"/>
</dbReference>
<evidence type="ECO:0000313" key="3">
    <source>
        <dbReference type="Proteomes" id="UP001597521"/>
    </source>
</evidence>
<comment type="caution">
    <text evidence="2">The sequence shown here is derived from an EMBL/GenBank/DDBJ whole genome shotgun (WGS) entry which is preliminary data.</text>
</comment>